<evidence type="ECO:0000313" key="2">
    <source>
        <dbReference type="Proteomes" id="UP001497535"/>
    </source>
</evidence>
<evidence type="ECO:0000313" key="1">
    <source>
        <dbReference type="EMBL" id="CAK5085577.1"/>
    </source>
</evidence>
<sequence>MKFSILILFSFVCVILSQNDSNILFPLHGPIPPNVNACFAIDGGHALSIGPAISPNKDILLVLAYILDLGLLFVLAVLFRLHTNIRKKGNDGMTSIRFAKGPLSI</sequence>
<name>A0ACB1A2A7_MELEN</name>
<keyword evidence="2" id="KW-1185">Reference proteome</keyword>
<organism evidence="1 2">
    <name type="scientific">Meloidogyne enterolobii</name>
    <name type="common">Root-knot nematode worm</name>
    <name type="synonym">Meloidogyne mayaguensis</name>
    <dbReference type="NCBI Taxonomy" id="390850"/>
    <lineage>
        <taxon>Eukaryota</taxon>
        <taxon>Metazoa</taxon>
        <taxon>Ecdysozoa</taxon>
        <taxon>Nematoda</taxon>
        <taxon>Chromadorea</taxon>
        <taxon>Rhabditida</taxon>
        <taxon>Tylenchina</taxon>
        <taxon>Tylenchomorpha</taxon>
        <taxon>Tylenchoidea</taxon>
        <taxon>Meloidogynidae</taxon>
        <taxon>Meloidogyninae</taxon>
        <taxon>Meloidogyne</taxon>
    </lineage>
</organism>
<protein>
    <submittedName>
        <fullName evidence="1">Uncharacterized protein</fullName>
    </submittedName>
</protein>
<reference evidence="1" key="1">
    <citation type="submission" date="2023-11" db="EMBL/GenBank/DDBJ databases">
        <authorList>
            <person name="Poullet M."/>
        </authorList>
    </citation>
    <scope>NUCLEOTIDE SEQUENCE</scope>
    <source>
        <strain evidence="1">E1834</strain>
    </source>
</reference>
<comment type="caution">
    <text evidence="1">The sequence shown here is derived from an EMBL/GenBank/DDBJ whole genome shotgun (WGS) entry which is preliminary data.</text>
</comment>
<dbReference type="EMBL" id="CAVMJV010000057">
    <property type="protein sequence ID" value="CAK5085577.1"/>
    <property type="molecule type" value="Genomic_DNA"/>
</dbReference>
<gene>
    <name evidence="1" type="ORF">MENTE1834_LOCUS33036</name>
</gene>
<dbReference type="Proteomes" id="UP001497535">
    <property type="component" value="Unassembled WGS sequence"/>
</dbReference>
<proteinExistence type="predicted"/>
<accession>A0ACB1A2A7</accession>